<dbReference type="InterPro" id="IPR036188">
    <property type="entry name" value="FAD/NAD-bd_sf"/>
</dbReference>
<name>A0AAN6DTT2_9EURO</name>
<dbReference type="EMBL" id="MU404357">
    <property type="protein sequence ID" value="KAI1610685.1"/>
    <property type="molecule type" value="Genomic_DNA"/>
</dbReference>
<dbReference type="Pfam" id="PF01494">
    <property type="entry name" value="FAD_binding_3"/>
    <property type="match status" value="1"/>
</dbReference>
<keyword evidence="8" id="KW-1185">Reference proteome</keyword>
<keyword evidence="5" id="KW-0503">Monooxygenase</keyword>
<feature type="domain" description="FAD-binding" evidence="6">
    <location>
        <begin position="6"/>
        <end position="330"/>
    </location>
</feature>
<dbReference type="PANTHER" id="PTHR13789">
    <property type="entry name" value="MONOOXYGENASE"/>
    <property type="match status" value="1"/>
</dbReference>
<dbReference type="InterPro" id="IPR002938">
    <property type="entry name" value="FAD-bd"/>
</dbReference>
<reference evidence="7" key="1">
    <citation type="journal article" date="2022" name="bioRxiv">
        <title>Deciphering the potential niche of two novel black yeast fungi from a biological soil crust based on their genomes, phenotypes, and melanin regulation.</title>
        <authorList>
            <consortium name="DOE Joint Genome Institute"/>
            <person name="Carr E.C."/>
            <person name="Barton Q."/>
            <person name="Grambo S."/>
            <person name="Sullivan M."/>
            <person name="Renfro C.M."/>
            <person name="Kuo A."/>
            <person name="Pangilinan J."/>
            <person name="Lipzen A."/>
            <person name="Keymanesh K."/>
            <person name="Savage E."/>
            <person name="Barry K."/>
            <person name="Grigoriev I.V."/>
            <person name="Riekhof W.R."/>
            <person name="Harris S.S."/>
        </authorList>
    </citation>
    <scope>NUCLEOTIDE SEQUENCE</scope>
    <source>
        <strain evidence="7">JF 03-4F</strain>
    </source>
</reference>
<dbReference type="SUPFAM" id="SSF51905">
    <property type="entry name" value="FAD/NAD(P)-binding domain"/>
    <property type="match status" value="1"/>
</dbReference>
<comment type="similarity">
    <text evidence="1">Belongs to the paxM FAD-dependent monooxygenase family.</text>
</comment>
<evidence type="ECO:0000256" key="2">
    <source>
        <dbReference type="ARBA" id="ARBA00022630"/>
    </source>
</evidence>
<evidence type="ECO:0000259" key="6">
    <source>
        <dbReference type="Pfam" id="PF01494"/>
    </source>
</evidence>
<keyword evidence="4" id="KW-0560">Oxidoreductase</keyword>
<dbReference type="GO" id="GO:0071949">
    <property type="term" value="F:FAD binding"/>
    <property type="evidence" value="ECO:0007669"/>
    <property type="project" value="InterPro"/>
</dbReference>
<dbReference type="GO" id="GO:0004497">
    <property type="term" value="F:monooxygenase activity"/>
    <property type="evidence" value="ECO:0007669"/>
    <property type="project" value="UniProtKB-KW"/>
</dbReference>
<dbReference type="Proteomes" id="UP001203852">
    <property type="component" value="Unassembled WGS sequence"/>
</dbReference>
<dbReference type="InterPro" id="IPR050493">
    <property type="entry name" value="FAD-dep_Monooxygenase_BioMet"/>
</dbReference>
<evidence type="ECO:0000313" key="8">
    <source>
        <dbReference type="Proteomes" id="UP001203852"/>
    </source>
</evidence>
<evidence type="ECO:0000256" key="5">
    <source>
        <dbReference type="ARBA" id="ARBA00023033"/>
    </source>
</evidence>
<evidence type="ECO:0000256" key="3">
    <source>
        <dbReference type="ARBA" id="ARBA00022827"/>
    </source>
</evidence>
<accession>A0AAN6DTT2</accession>
<keyword evidence="2" id="KW-0285">Flavoprotein</keyword>
<comment type="caution">
    <text evidence="7">The sequence shown here is derived from an EMBL/GenBank/DDBJ whole genome shotgun (WGS) entry which is preliminary data.</text>
</comment>
<dbReference type="PANTHER" id="PTHR13789:SF236">
    <property type="entry name" value="MONOOXYGENASE, PUTATIVE (AFU_ORTHOLOGUE AFUA_6G12060)-RELATED"/>
    <property type="match status" value="1"/>
</dbReference>
<keyword evidence="3" id="KW-0274">FAD</keyword>
<dbReference type="Gene3D" id="3.50.50.60">
    <property type="entry name" value="FAD/NAD(P)-binding domain"/>
    <property type="match status" value="1"/>
</dbReference>
<organism evidence="7 8">
    <name type="scientific">Exophiala viscosa</name>
    <dbReference type="NCBI Taxonomy" id="2486360"/>
    <lineage>
        <taxon>Eukaryota</taxon>
        <taxon>Fungi</taxon>
        <taxon>Dikarya</taxon>
        <taxon>Ascomycota</taxon>
        <taxon>Pezizomycotina</taxon>
        <taxon>Eurotiomycetes</taxon>
        <taxon>Chaetothyriomycetidae</taxon>
        <taxon>Chaetothyriales</taxon>
        <taxon>Herpotrichiellaceae</taxon>
        <taxon>Exophiala</taxon>
    </lineage>
</organism>
<proteinExistence type="inferred from homology"/>
<evidence type="ECO:0000256" key="4">
    <source>
        <dbReference type="ARBA" id="ARBA00023002"/>
    </source>
</evidence>
<dbReference type="PROSITE" id="PS51257">
    <property type="entry name" value="PROKAR_LIPOPROTEIN"/>
    <property type="match status" value="1"/>
</dbReference>
<sequence length="429" mass="48021">MSDSAMKVIVVGAGLGGCATAMAMHAQGFQVEIFEKVREFLRLGDSLGLGENALRLLKRWGLHEDLIKIGNKSKMLQIRHWETGEIIAQQPLMDMAGYVGHRGDYHAAFLKRVHELGIPIHMGCNVVSYDDTIPSLTLATGEVHKADVIVAVDGIKSLARELVLGFEDKPKSSGYACFRAFFKGNLLDPDPIYQEFLEKECVNIWIGHDVHLIQNTLRDGEEFNWILNRKDPSKLDPNESWFHQGDMNEVRKIMKTCDPRIAAAVNQTKECLDWKICYRDPIPSWVSKNNTIALIGDACHPHLPTSAQGASQATESGAVLAVCLKLAGKGQVPLATRVYEKLRFDRVRSSQLNGEDLRDRWHNALRTVETGGIIDPESIKLRNRWLYSFDAEADTVARWREVSSVVRKELEDRNVTPLFEAGAQPVLIG</sequence>
<protein>
    <submittedName>
        <fullName evidence="7">Salicylate hydroxylase</fullName>
    </submittedName>
</protein>
<dbReference type="SUPFAM" id="SSF54373">
    <property type="entry name" value="FAD-linked reductases, C-terminal domain"/>
    <property type="match status" value="1"/>
</dbReference>
<evidence type="ECO:0000313" key="7">
    <source>
        <dbReference type="EMBL" id="KAI1610685.1"/>
    </source>
</evidence>
<evidence type="ECO:0000256" key="1">
    <source>
        <dbReference type="ARBA" id="ARBA00007992"/>
    </source>
</evidence>
<dbReference type="AlphaFoldDB" id="A0AAN6DTT2"/>
<gene>
    <name evidence="7" type="ORF">EDD36DRAFT_420719</name>
</gene>
<dbReference type="PRINTS" id="PR00420">
    <property type="entry name" value="RNGMNOXGNASE"/>
</dbReference>